<gene>
    <name evidence="5" type="ORF">UT75_C0016G0005</name>
</gene>
<dbReference type="InterPro" id="IPR046342">
    <property type="entry name" value="CBS_dom_sf"/>
</dbReference>
<keyword evidence="3" id="KW-1133">Transmembrane helix</keyword>
<keyword evidence="1" id="KW-0677">Repeat</keyword>
<dbReference type="PANTHER" id="PTHR48108:SF26">
    <property type="entry name" value="CBS DOMAIN-CONTAINING PROTEIN DDB_G0289609"/>
    <property type="match status" value="1"/>
</dbReference>
<dbReference type="InterPro" id="IPR051462">
    <property type="entry name" value="CBS_domain-containing"/>
</dbReference>
<dbReference type="Proteomes" id="UP000034072">
    <property type="component" value="Unassembled WGS sequence"/>
</dbReference>
<organism evidence="5 6">
    <name type="scientific">Candidatus Yanofskybacteria bacterium GW2011_GWE2_40_11</name>
    <dbReference type="NCBI Taxonomy" id="1619033"/>
    <lineage>
        <taxon>Bacteria</taxon>
        <taxon>Candidatus Yanofskyibacteriota</taxon>
    </lineage>
</organism>
<dbReference type="InterPro" id="IPR000644">
    <property type="entry name" value="CBS_dom"/>
</dbReference>
<accession>A0A0G0TP87</accession>
<evidence type="ECO:0000313" key="6">
    <source>
        <dbReference type="Proteomes" id="UP000034072"/>
    </source>
</evidence>
<protein>
    <submittedName>
        <fullName evidence="5">CBS domain containing membrane protein</fullName>
    </submittedName>
</protein>
<evidence type="ECO:0000256" key="2">
    <source>
        <dbReference type="PROSITE-ProRule" id="PRU00703"/>
    </source>
</evidence>
<evidence type="ECO:0000313" key="5">
    <source>
        <dbReference type="EMBL" id="KKR39647.1"/>
    </source>
</evidence>
<dbReference type="PANTHER" id="PTHR48108">
    <property type="entry name" value="CBS DOMAIN-CONTAINING PROTEIN CBSX2, CHLOROPLASTIC"/>
    <property type="match status" value="1"/>
</dbReference>
<evidence type="ECO:0000256" key="1">
    <source>
        <dbReference type="ARBA" id="ARBA00022737"/>
    </source>
</evidence>
<feature type="domain" description="CBS" evidence="4">
    <location>
        <begin position="8"/>
        <end position="64"/>
    </location>
</feature>
<keyword evidence="3" id="KW-0812">Transmembrane</keyword>
<evidence type="ECO:0000259" key="4">
    <source>
        <dbReference type="PROSITE" id="PS51371"/>
    </source>
</evidence>
<keyword evidence="3" id="KW-0472">Membrane</keyword>
<reference evidence="5 6" key="1">
    <citation type="journal article" date="2015" name="Nature">
        <title>rRNA introns, odd ribosomes, and small enigmatic genomes across a large radiation of phyla.</title>
        <authorList>
            <person name="Brown C.T."/>
            <person name="Hug L.A."/>
            <person name="Thomas B.C."/>
            <person name="Sharon I."/>
            <person name="Castelle C.J."/>
            <person name="Singh A."/>
            <person name="Wilkins M.J."/>
            <person name="Williams K.H."/>
            <person name="Banfield J.F."/>
        </authorList>
    </citation>
    <scope>NUCLEOTIDE SEQUENCE [LARGE SCALE GENOMIC DNA]</scope>
</reference>
<name>A0A0G0TP87_9BACT</name>
<feature type="domain" description="CBS" evidence="4">
    <location>
        <begin position="98"/>
        <end position="156"/>
    </location>
</feature>
<proteinExistence type="predicted"/>
<dbReference type="EMBL" id="LBXZ01000016">
    <property type="protein sequence ID" value="KKR39647.1"/>
    <property type="molecule type" value="Genomic_DNA"/>
</dbReference>
<dbReference type="AlphaFoldDB" id="A0A0G0TP87"/>
<dbReference type="PROSITE" id="PS51371">
    <property type="entry name" value="CBS"/>
    <property type="match status" value="2"/>
</dbReference>
<dbReference type="Gene3D" id="3.10.580.10">
    <property type="entry name" value="CBS-domain"/>
    <property type="match status" value="1"/>
</dbReference>
<sequence>MKIVSEVMTRDAVSVDPNTSLVEAVNLLVEKDFTALPVSQGGYLVGLLTQPDLIIKGTSVHLPTFMKLFKNLKLHKKDASLIKGDFAKIMQAKVGDVVGRNFISVKETDSMFVATDLFAQNYGVNPMPVVDDNGMLTGYIDKYRMLKFLGEREVDANLVSDQRQIEQSMNNFLSNFYKRFMLVSKRRVRLWIVASIFFSIVGFCVAFLIILRINSR</sequence>
<comment type="caution">
    <text evidence="5">The sequence shown here is derived from an EMBL/GenBank/DDBJ whole genome shotgun (WGS) entry which is preliminary data.</text>
</comment>
<dbReference type="SMART" id="SM00116">
    <property type="entry name" value="CBS"/>
    <property type="match status" value="2"/>
</dbReference>
<keyword evidence="2" id="KW-0129">CBS domain</keyword>
<dbReference type="SUPFAM" id="SSF54631">
    <property type="entry name" value="CBS-domain pair"/>
    <property type="match status" value="1"/>
</dbReference>
<feature type="transmembrane region" description="Helical" evidence="3">
    <location>
        <begin position="188"/>
        <end position="211"/>
    </location>
</feature>
<evidence type="ECO:0000256" key="3">
    <source>
        <dbReference type="SAM" id="Phobius"/>
    </source>
</evidence>
<dbReference type="Pfam" id="PF00571">
    <property type="entry name" value="CBS"/>
    <property type="match status" value="2"/>
</dbReference>